<dbReference type="InterPro" id="IPR029063">
    <property type="entry name" value="SAM-dependent_MTases_sf"/>
</dbReference>
<evidence type="ECO:0000313" key="1">
    <source>
        <dbReference type="EMBL" id="CAK7222032.1"/>
    </source>
</evidence>
<gene>
    <name evidence="1" type="ORF">SEUCBS140593_004764</name>
</gene>
<dbReference type="PANTHER" id="PTHR14614:SF104">
    <property type="entry name" value="N-METHYLTRANSFERASE, PUTATIVE (AFU_ORTHOLOGUE AFUA_1G17750)-RELATED"/>
    <property type="match status" value="1"/>
</dbReference>
<dbReference type="Proteomes" id="UP001642482">
    <property type="component" value="Unassembled WGS sequence"/>
</dbReference>
<protein>
    <recommendedName>
        <fullName evidence="3">Nicotinamide N-methyltransferase</fullName>
    </recommendedName>
</protein>
<dbReference type="SUPFAM" id="SSF53335">
    <property type="entry name" value="S-adenosyl-L-methionine-dependent methyltransferases"/>
    <property type="match status" value="1"/>
</dbReference>
<keyword evidence="2" id="KW-1185">Reference proteome</keyword>
<sequence length="338" mass="36882">MSLVVRVALTGAPDNDPEDYLSSALSVIFPDDTTNQHGDADHGVLYTSPHLPEPLHLSVTDPSDSADRRLFSHFVWNSSLLLAKLVEAGTIDAAEKAVLDKTASADVAKTAALRGSGPPSAIPEDPVVSKYCTITDFDVAGKTCVEMGAGTALPSILAALLGAPRVTITDYPSDIVLNNLKDNLARNVKGPSEPSATKNPTSTTVASVDGHEWGIFDSDLARAGHHAYDRVFVCDCLWMPWEHDNLRKSIDWFMKEGDESRCWVIGAFHTGRSKVVSFFDDAALAACNLEIEGIWERDSDDQERDWSVDRGVEDVRERKRWLVVAIFRRCRKASATSG</sequence>
<organism evidence="1 2">
    <name type="scientific">Sporothrix eucalyptigena</name>
    <dbReference type="NCBI Taxonomy" id="1812306"/>
    <lineage>
        <taxon>Eukaryota</taxon>
        <taxon>Fungi</taxon>
        <taxon>Dikarya</taxon>
        <taxon>Ascomycota</taxon>
        <taxon>Pezizomycotina</taxon>
        <taxon>Sordariomycetes</taxon>
        <taxon>Sordariomycetidae</taxon>
        <taxon>Ophiostomatales</taxon>
        <taxon>Ophiostomataceae</taxon>
        <taxon>Sporothrix</taxon>
    </lineage>
</organism>
<dbReference type="InterPro" id="IPR019410">
    <property type="entry name" value="Methyltransf_16"/>
</dbReference>
<comment type="caution">
    <text evidence="1">The sequence shown here is derived from an EMBL/GenBank/DDBJ whole genome shotgun (WGS) entry which is preliminary data.</text>
</comment>
<dbReference type="Gene3D" id="3.40.50.150">
    <property type="entry name" value="Vaccinia Virus protein VP39"/>
    <property type="match status" value="1"/>
</dbReference>
<dbReference type="EMBL" id="CAWUHD010000042">
    <property type="protein sequence ID" value="CAK7222032.1"/>
    <property type="molecule type" value="Genomic_DNA"/>
</dbReference>
<dbReference type="PANTHER" id="PTHR14614">
    <property type="entry name" value="HEPATOCELLULAR CARCINOMA-ASSOCIATED ANTIGEN"/>
    <property type="match status" value="1"/>
</dbReference>
<proteinExistence type="predicted"/>
<evidence type="ECO:0008006" key="3">
    <source>
        <dbReference type="Google" id="ProtNLM"/>
    </source>
</evidence>
<reference evidence="1 2" key="1">
    <citation type="submission" date="2024-01" db="EMBL/GenBank/DDBJ databases">
        <authorList>
            <person name="Allen C."/>
            <person name="Tagirdzhanova G."/>
        </authorList>
    </citation>
    <scope>NUCLEOTIDE SEQUENCE [LARGE SCALE GENOMIC DNA]</scope>
</reference>
<accession>A0ABP0BR78</accession>
<name>A0ABP0BR78_9PEZI</name>
<evidence type="ECO:0000313" key="2">
    <source>
        <dbReference type="Proteomes" id="UP001642482"/>
    </source>
</evidence>